<dbReference type="Pfam" id="PF01740">
    <property type="entry name" value="STAS"/>
    <property type="match status" value="1"/>
</dbReference>
<feature type="domain" description="STAS" evidence="1">
    <location>
        <begin position="3"/>
        <end position="101"/>
    </location>
</feature>
<dbReference type="GO" id="GO:0043856">
    <property type="term" value="F:anti-sigma factor antagonist activity"/>
    <property type="evidence" value="ECO:0007669"/>
    <property type="project" value="TreeGrafter"/>
</dbReference>
<organism evidence="2">
    <name type="scientific">hydrothermal vent metagenome</name>
    <dbReference type="NCBI Taxonomy" id="652676"/>
    <lineage>
        <taxon>unclassified sequences</taxon>
        <taxon>metagenomes</taxon>
        <taxon>ecological metagenomes</taxon>
    </lineage>
</organism>
<dbReference type="EMBL" id="UOFY01000075">
    <property type="protein sequence ID" value="VAX11646.1"/>
    <property type="molecule type" value="Genomic_DNA"/>
</dbReference>
<dbReference type="PANTHER" id="PTHR33495:SF15">
    <property type="entry name" value="STAS DOMAIN-CONTAINING PROTEIN"/>
    <property type="match status" value="1"/>
</dbReference>
<protein>
    <recommendedName>
        <fullName evidence="1">STAS domain-containing protein</fullName>
    </recommendedName>
</protein>
<sequence length="101" mass="11554">MGVNTQFSGDKKTVTIKIDGRFDFSNQKEFREAYRNNSMSGQIFHVELARTEYMDSSALGMLLLLKEHADNCNGTVILKQPSESIKKILDMANFNRQFEIT</sequence>
<reference evidence="2" key="1">
    <citation type="submission" date="2018-06" db="EMBL/GenBank/DDBJ databases">
        <authorList>
            <person name="Zhirakovskaya E."/>
        </authorList>
    </citation>
    <scope>NUCLEOTIDE SEQUENCE</scope>
</reference>
<name>A0A3B1B013_9ZZZZ</name>
<proteinExistence type="predicted"/>
<dbReference type="PROSITE" id="PS50801">
    <property type="entry name" value="STAS"/>
    <property type="match status" value="1"/>
</dbReference>
<dbReference type="AlphaFoldDB" id="A0A3B1B013"/>
<gene>
    <name evidence="2" type="ORF">MNBD_GAMMA25-2102</name>
</gene>
<accession>A0A3B1B013</accession>
<evidence type="ECO:0000259" key="1">
    <source>
        <dbReference type="PROSITE" id="PS50801"/>
    </source>
</evidence>
<evidence type="ECO:0000313" key="2">
    <source>
        <dbReference type="EMBL" id="VAX11646.1"/>
    </source>
</evidence>
<dbReference type="CDD" id="cd07043">
    <property type="entry name" value="STAS_anti-anti-sigma_factors"/>
    <property type="match status" value="1"/>
</dbReference>
<dbReference type="SUPFAM" id="SSF52091">
    <property type="entry name" value="SpoIIaa-like"/>
    <property type="match status" value="1"/>
</dbReference>
<dbReference type="InterPro" id="IPR002645">
    <property type="entry name" value="STAS_dom"/>
</dbReference>
<dbReference type="Gene3D" id="3.30.750.24">
    <property type="entry name" value="STAS domain"/>
    <property type="match status" value="1"/>
</dbReference>
<dbReference type="PANTHER" id="PTHR33495">
    <property type="entry name" value="ANTI-SIGMA FACTOR ANTAGONIST TM_1081-RELATED-RELATED"/>
    <property type="match status" value="1"/>
</dbReference>
<dbReference type="InterPro" id="IPR036513">
    <property type="entry name" value="STAS_dom_sf"/>
</dbReference>